<evidence type="ECO:0000313" key="2">
    <source>
        <dbReference type="Proteomes" id="UP000324222"/>
    </source>
</evidence>
<name>A0A5B7IS63_PORTR</name>
<keyword evidence="2" id="KW-1185">Reference proteome</keyword>
<reference evidence="1 2" key="1">
    <citation type="submission" date="2019-05" db="EMBL/GenBank/DDBJ databases">
        <title>Another draft genome of Portunus trituberculatus and its Hox gene families provides insights of decapod evolution.</title>
        <authorList>
            <person name="Jeong J.-H."/>
            <person name="Song I."/>
            <person name="Kim S."/>
            <person name="Choi T."/>
            <person name="Kim D."/>
            <person name="Ryu S."/>
            <person name="Kim W."/>
        </authorList>
    </citation>
    <scope>NUCLEOTIDE SEQUENCE [LARGE SCALE GENOMIC DNA]</scope>
    <source>
        <tissue evidence="1">Muscle</tissue>
    </source>
</reference>
<proteinExistence type="predicted"/>
<organism evidence="1 2">
    <name type="scientific">Portunus trituberculatus</name>
    <name type="common">Swimming crab</name>
    <name type="synonym">Neptunus trituberculatus</name>
    <dbReference type="NCBI Taxonomy" id="210409"/>
    <lineage>
        <taxon>Eukaryota</taxon>
        <taxon>Metazoa</taxon>
        <taxon>Ecdysozoa</taxon>
        <taxon>Arthropoda</taxon>
        <taxon>Crustacea</taxon>
        <taxon>Multicrustacea</taxon>
        <taxon>Malacostraca</taxon>
        <taxon>Eumalacostraca</taxon>
        <taxon>Eucarida</taxon>
        <taxon>Decapoda</taxon>
        <taxon>Pleocyemata</taxon>
        <taxon>Brachyura</taxon>
        <taxon>Eubrachyura</taxon>
        <taxon>Portunoidea</taxon>
        <taxon>Portunidae</taxon>
        <taxon>Portuninae</taxon>
        <taxon>Portunus</taxon>
    </lineage>
</organism>
<dbReference type="EMBL" id="VSRR010065548">
    <property type="protein sequence ID" value="MPC84486.1"/>
    <property type="molecule type" value="Genomic_DNA"/>
</dbReference>
<sequence length="61" mass="6710">MISGRLSARSEATPFTLIPFRRPHNGTVNISTYCLPATVSREQRQVNTATRTRGLHAVVAT</sequence>
<dbReference type="AlphaFoldDB" id="A0A5B7IS63"/>
<evidence type="ECO:0000313" key="1">
    <source>
        <dbReference type="EMBL" id="MPC84486.1"/>
    </source>
</evidence>
<accession>A0A5B7IS63</accession>
<gene>
    <name evidence="1" type="ORF">E2C01_079225</name>
</gene>
<protein>
    <submittedName>
        <fullName evidence="1">Uncharacterized protein</fullName>
    </submittedName>
</protein>
<comment type="caution">
    <text evidence="1">The sequence shown here is derived from an EMBL/GenBank/DDBJ whole genome shotgun (WGS) entry which is preliminary data.</text>
</comment>
<dbReference type="Proteomes" id="UP000324222">
    <property type="component" value="Unassembled WGS sequence"/>
</dbReference>